<dbReference type="Proteomes" id="UP001195660">
    <property type="component" value="Unassembled WGS sequence"/>
</dbReference>
<gene>
    <name evidence="2" type="ORF">GM173_07930</name>
</gene>
<dbReference type="NCBIfam" id="NF047646">
    <property type="entry name" value="REP_Tyr_transpos"/>
    <property type="match status" value="1"/>
</dbReference>
<reference evidence="2 3" key="1">
    <citation type="submission" date="2019-11" db="EMBL/GenBank/DDBJ databases">
        <title>Novel Deefgea species.</title>
        <authorList>
            <person name="Han J.-H."/>
        </authorList>
    </citation>
    <scope>NUCLEOTIDE SEQUENCE [LARGE SCALE GENOMIC DNA]</scope>
    <source>
        <strain evidence="2 3">LMG 24817</strain>
    </source>
</reference>
<evidence type="ECO:0000259" key="1">
    <source>
        <dbReference type="SMART" id="SM01321"/>
    </source>
</evidence>
<keyword evidence="3" id="KW-1185">Reference proteome</keyword>
<dbReference type="RefSeq" id="WP_203570847.1">
    <property type="nucleotide sequence ID" value="NZ_WOFE01000003.1"/>
</dbReference>
<dbReference type="PANTHER" id="PTHR36966">
    <property type="entry name" value="REP-ASSOCIATED TYROSINE TRANSPOSASE"/>
    <property type="match status" value="1"/>
</dbReference>
<dbReference type="Gene3D" id="3.30.70.1290">
    <property type="entry name" value="Transposase IS200-like"/>
    <property type="match status" value="1"/>
</dbReference>
<dbReference type="InterPro" id="IPR002686">
    <property type="entry name" value="Transposase_17"/>
</dbReference>
<dbReference type="InterPro" id="IPR052715">
    <property type="entry name" value="RAYT_transposase"/>
</dbReference>
<proteinExistence type="predicted"/>
<dbReference type="Pfam" id="PF01797">
    <property type="entry name" value="Y1_Tnp"/>
    <property type="match status" value="1"/>
</dbReference>
<protein>
    <submittedName>
        <fullName evidence="2">Transposase</fullName>
    </submittedName>
</protein>
<accession>A0ABS2CBI3</accession>
<dbReference type="InterPro" id="IPR036515">
    <property type="entry name" value="Transposase_17_sf"/>
</dbReference>
<comment type="caution">
    <text evidence="2">The sequence shown here is derived from an EMBL/GenBank/DDBJ whole genome shotgun (WGS) entry which is preliminary data.</text>
</comment>
<dbReference type="EMBL" id="WOFE01000003">
    <property type="protein sequence ID" value="MBM5571509.1"/>
    <property type="molecule type" value="Genomic_DNA"/>
</dbReference>
<name>A0ABS2CBI3_9NEIS</name>
<dbReference type="SMART" id="SM01321">
    <property type="entry name" value="Y1_Tnp"/>
    <property type="match status" value="1"/>
</dbReference>
<sequence>MSSYRRANVAGGSYFFTVVTERRQRILTDDALRLALREAITKVRLERPFQIDGWVLLPDHLHAIWTLPEGDTDFSTRWRLIKSAVTRTVGEIYFRPEWHTKVRAKKHCGTIWQHRYWEHLIQDADDFRHHMNYLHFNPVRHGLVKNVADWPYSSFHRLVEQGIYAKDWSGISLQPIINDA</sequence>
<dbReference type="PANTHER" id="PTHR36966:SF1">
    <property type="entry name" value="REP-ASSOCIATED TYROSINE TRANSPOSASE"/>
    <property type="match status" value="1"/>
</dbReference>
<dbReference type="SUPFAM" id="SSF143422">
    <property type="entry name" value="Transposase IS200-like"/>
    <property type="match status" value="1"/>
</dbReference>
<evidence type="ECO:0000313" key="3">
    <source>
        <dbReference type="Proteomes" id="UP001195660"/>
    </source>
</evidence>
<evidence type="ECO:0000313" key="2">
    <source>
        <dbReference type="EMBL" id="MBM5571509.1"/>
    </source>
</evidence>
<organism evidence="2 3">
    <name type="scientific">Deefgea chitinilytica</name>
    <dbReference type="NCBI Taxonomy" id="570276"/>
    <lineage>
        <taxon>Bacteria</taxon>
        <taxon>Pseudomonadati</taxon>
        <taxon>Pseudomonadota</taxon>
        <taxon>Betaproteobacteria</taxon>
        <taxon>Neisseriales</taxon>
        <taxon>Chitinibacteraceae</taxon>
        <taxon>Deefgea</taxon>
    </lineage>
</organism>
<feature type="domain" description="Transposase IS200-like" evidence="1">
    <location>
        <begin position="9"/>
        <end position="137"/>
    </location>
</feature>